<dbReference type="HAMAP" id="MF_01485">
    <property type="entry name" value="RecB"/>
    <property type="match status" value="1"/>
</dbReference>
<dbReference type="GO" id="GO:0000724">
    <property type="term" value="P:double-strand break repair via homologous recombination"/>
    <property type="evidence" value="ECO:0007669"/>
    <property type="project" value="UniProtKB-UniRule"/>
</dbReference>
<evidence type="ECO:0000256" key="15">
    <source>
        <dbReference type="HAMAP-Rule" id="MF_01485"/>
    </source>
</evidence>
<dbReference type="EC" id="5.6.2.4" evidence="15"/>
<evidence type="ECO:0000256" key="4">
    <source>
        <dbReference type="ARBA" id="ARBA00022763"/>
    </source>
</evidence>
<reference evidence="19 20" key="1">
    <citation type="submission" date="2019-07" db="EMBL/GenBank/DDBJ databases">
        <title>Caenimonas sedimenti sp. nov., isolated from activated sludge.</title>
        <authorList>
            <person name="Xu J."/>
        </authorList>
    </citation>
    <scope>NUCLEOTIDE SEQUENCE [LARGE SCALE GENOMIC DNA]</scope>
    <source>
        <strain evidence="19 20">HX-9-20</strain>
    </source>
</reference>
<evidence type="ECO:0000256" key="11">
    <source>
        <dbReference type="ARBA" id="ARBA00023204"/>
    </source>
</evidence>
<dbReference type="PANTHER" id="PTHR11070:SF23">
    <property type="entry name" value="RECBCD ENZYME SUBUNIT RECB"/>
    <property type="match status" value="1"/>
</dbReference>
<organism evidence="19 20">
    <name type="scientific">Caenimonas sedimenti</name>
    <dbReference type="NCBI Taxonomy" id="2596921"/>
    <lineage>
        <taxon>Bacteria</taxon>
        <taxon>Pseudomonadati</taxon>
        <taxon>Pseudomonadota</taxon>
        <taxon>Betaproteobacteria</taxon>
        <taxon>Burkholderiales</taxon>
        <taxon>Comamonadaceae</taxon>
        <taxon>Caenimonas</taxon>
    </lineage>
</organism>
<keyword evidence="10 15" id="KW-0238">DNA-binding</keyword>
<evidence type="ECO:0000256" key="3">
    <source>
        <dbReference type="ARBA" id="ARBA00022741"/>
    </source>
</evidence>
<dbReference type="EC" id="3.1.11.5" evidence="15"/>
<dbReference type="PROSITE" id="PS51198">
    <property type="entry name" value="UVRD_HELICASE_ATP_BIND"/>
    <property type="match status" value="1"/>
</dbReference>
<evidence type="ECO:0000256" key="1">
    <source>
        <dbReference type="ARBA" id="ARBA00022722"/>
    </source>
</evidence>
<protein>
    <recommendedName>
        <fullName evidence="15">RecBCD enzyme subunit RecB</fullName>
        <ecNumber evidence="15">3.1.11.5</ecNumber>
        <ecNumber evidence="15">5.6.2.4</ecNumber>
    </recommendedName>
    <alternativeName>
        <fullName evidence="15">DNA 3'-5' helicase subunit RecB</fullName>
    </alternativeName>
    <alternativeName>
        <fullName evidence="15">Exonuclease V subunit RecB</fullName>
        <shortName evidence="15">ExoV subunit RecB</shortName>
    </alternativeName>
    <alternativeName>
        <fullName evidence="15">Helicase/nuclease RecBCD subunit RecB</fullName>
    </alternativeName>
</protein>
<evidence type="ECO:0000256" key="13">
    <source>
        <dbReference type="ARBA" id="ARBA00034617"/>
    </source>
</evidence>
<dbReference type="EMBL" id="VOBQ01000018">
    <property type="protein sequence ID" value="TWO68656.1"/>
    <property type="molecule type" value="Genomic_DNA"/>
</dbReference>
<dbReference type="GO" id="GO:0016887">
    <property type="term" value="F:ATP hydrolysis activity"/>
    <property type="evidence" value="ECO:0007669"/>
    <property type="project" value="RHEA"/>
</dbReference>
<dbReference type="InterPro" id="IPR014017">
    <property type="entry name" value="DNA_helicase_UvrD-like_C"/>
</dbReference>
<name>A0A562ZK06_9BURK</name>
<keyword evidence="3 15" id="KW-0547">Nucleotide-binding</keyword>
<dbReference type="SUPFAM" id="SSF52540">
    <property type="entry name" value="P-loop containing nucleoside triphosphate hydrolases"/>
    <property type="match status" value="1"/>
</dbReference>
<dbReference type="PROSITE" id="PS51217">
    <property type="entry name" value="UVRD_HELICASE_CTER"/>
    <property type="match status" value="1"/>
</dbReference>
<feature type="domain" description="UvrD-like helicase ATP-binding" evidence="17">
    <location>
        <begin position="1"/>
        <end position="484"/>
    </location>
</feature>
<keyword evidence="6 15" id="KW-0347">Helicase</keyword>
<evidence type="ECO:0000256" key="8">
    <source>
        <dbReference type="ARBA" id="ARBA00022840"/>
    </source>
</evidence>
<comment type="cofactor">
    <cofactor evidence="15">
        <name>Mg(2+)</name>
        <dbReference type="ChEBI" id="CHEBI:18420"/>
    </cofactor>
    <text evidence="15">Binds 1 Mg(2+) ion per subunit.</text>
</comment>
<sequence>MTDILDPLRFALQGRSLIEASAGTGKTYTIAALYVRLVLGHGGAGAFREALMPPQILVVTFTEAATKELRDRIRARLAAAAVLFQAVQEAVVPAQAGTQAKDVVPAQAGTQAPADDFLLDLRASYPPAEWPACAHILRLAAEWMDEAAVSTIHGWCNRMLREHAFASGSLFSQALEADQNDLLDEAVRDYWRREFYALAEEDARSITDWWRNPAALRQALLGLLPHAAHWGAAPAPRDSLRQAREENEALLAGLKAPWRNWCDDIQRLLDAAVEAGHVDGRKLKKTDYHRWLNLLRAWCSGSEVRPALTATAWTRLTPEGLQVAWKEGRKAPDHAALAALRELNIQLAALRDAKPDVLRHAARWVAQRLQDEQERLARMGFDDLLTRLAAALQGPNGERLAQTIRAQFPVALIDEFQDTDPVQYAIFRAIYGAASPEGATALVLIGDPKQAIYSFRGADIHTYLAARRDTQGRHATLGTNYRSTETLVAAVNRFFVQAEERAQGAGAFLFRQGDDNPLPFFEVGAQGRAETWQVHDAPAPALNCWWFDPPQAPRPGDYIAAMATGCASEIVRLLQLGQHGEAAFAGPRGLRALQPGDIAVLVNTGHEARTLQRALQRRGVRSVYLSDRDNVYSTPAARELQRLLQACADPDDGRLLRAALGSALLALPWSALDELQRDEHAWEARLLQFRDYRSQWRRQGVLPMLRRLLNDFGVPRRLIAANDERQLTDVLHLAELLQQASGLLEGEHALVRHLAEQRQAQVMQPDERQLRLESDEKLVKVVTVHKSKGLEYGLVFVPFASNSRAAKATDLPHRWHDEEGRLQVSLSAGDEVLERVNRERLGEDVRKFYVALTRGRFATWVGLAPLADFARSAPGYLLAGGEAVPPGSLQGLLQAAFGRTAGVAIVPVPAEGESRYVPDTAQTVLAPEPKLPAGARERWWIASYSALRVAESGQPAQRLPASAEEANYLEAAGEEGPPPVVEPAPDSLHGFPRGASAGTFLHGVLEWAGERGFGAVASEPQEVDELIRKRCEVRGWTQWAAPLQRWLARWLATPMQLAGLPGVAPVRPADLHTIQNEMEFWFPADHVDALQLDALVTAHTLGGVARPVLAQQQLNGMLKGFMDLVFEHDGRYFVADYKSNRLGEHDADYTAEAMQAEVLKHRYELQYAIYLFALHRLLRSRIPDYDYDRHVGGAVYIFLRGHAAPTQGLHLERPGRALMDAMDRLFDGAGRA</sequence>
<dbReference type="GO" id="GO:0005829">
    <property type="term" value="C:cytosol"/>
    <property type="evidence" value="ECO:0007669"/>
    <property type="project" value="TreeGrafter"/>
</dbReference>
<dbReference type="GO" id="GO:0008854">
    <property type="term" value="F:exodeoxyribonuclease V activity"/>
    <property type="evidence" value="ECO:0007669"/>
    <property type="project" value="UniProtKB-EC"/>
</dbReference>
<feature type="binding site" evidence="15">
    <location>
        <position position="1123"/>
    </location>
    <ligand>
        <name>Mg(2+)</name>
        <dbReference type="ChEBI" id="CHEBI:18420"/>
    </ligand>
</feature>
<keyword evidence="8 15" id="KW-0067">ATP-binding</keyword>
<evidence type="ECO:0000256" key="14">
    <source>
        <dbReference type="ARBA" id="ARBA00048988"/>
    </source>
</evidence>
<evidence type="ECO:0000313" key="20">
    <source>
        <dbReference type="Proteomes" id="UP000318199"/>
    </source>
</evidence>
<keyword evidence="12 15" id="KW-0413">Isomerase</keyword>
<comment type="catalytic activity">
    <reaction evidence="13 15">
        <text>Couples ATP hydrolysis with the unwinding of duplex DNA by translocating in the 3'-5' direction.</text>
        <dbReference type="EC" id="5.6.2.4"/>
    </reaction>
</comment>
<evidence type="ECO:0000313" key="19">
    <source>
        <dbReference type="EMBL" id="TWO68656.1"/>
    </source>
</evidence>
<dbReference type="InterPro" id="IPR027417">
    <property type="entry name" value="P-loop_NTPase"/>
</dbReference>
<comment type="catalytic activity">
    <reaction evidence="14 15">
        <text>ATP + H2O = ADP + phosphate + H(+)</text>
        <dbReference type="Rhea" id="RHEA:13065"/>
        <dbReference type="ChEBI" id="CHEBI:15377"/>
        <dbReference type="ChEBI" id="CHEBI:15378"/>
        <dbReference type="ChEBI" id="CHEBI:30616"/>
        <dbReference type="ChEBI" id="CHEBI:43474"/>
        <dbReference type="ChEBI" id="CHEBI:456216"/>
        <dbReference type="EC" id="5.6.2.4"/>
    </reaction>
</comment>
<evidence type="ECO:0000259" key="17">
    <source>
        <dbReference type="PROSITE" id="PS51198"/>
    </source>
</evidence>
<dbReference type="GO" id="GO:0000287">
    <property type="term" value="F:magnesium ion binding"/>
    <property type="evidence" value="ECO:0007669"/>
    <property type="project" value="UniProtKB-UniRule"/>
</dbReference>
<feature type="active site" description="For nuclease activity" evidence="15">
    <location>
        <position position="1136"/>
    </location>
</feature>
<evidence type="ECO:0000259" key="18">
    <source>
        <dbReference type="PROSITE" id="PS51217"/>
    </source>
</evidence>
<dbReference type="GO" id="GO:0003677">
    <property type="term" value="F:DNA binding"/>
    <property type="evidence" value="ECO:0007669"/>
    <property type="project" value="UniProtKB-UniRule"/>
</dbReference>
<dbReference type="InterPro" id="IPR011604">
    <property type="entry name" value="PDDEXK-like_dom_sf"/>
</dbReference>
<accession>A0A562ZK06</accession>
<dbReference type="RefSeq" id="WP_145895200.1">
    <property type="nucleotide sequence ID" value="NZ_VOBQ01000018.1"/>
</dbReference>
<dbReference type="GO" id="GO:0005524">
    <property type="term" value="F:ATP binding"/>
    <property type="evidence" value="ECO:0007669"/>
    <property type="project" value="UniProtKB-UniRule"/>
</dbReference>
<keyword evidence="5 15" id="KW-0378">Hydrolase</keyword>
<feature type="region of interest" description="DNA-binding and helicase activity, interacts with RecC" evidence="15">
    <location>
        <begin position="1"/>
        <end position="913"/>
    </location>
</feature>
<feature type="binding site" evidence="15">
    <location>
        <position position="1136"/>
    </location>
    <ligand>
        <name>Mg(2+)</name>
        <dbReference type="ChEBI" id="CHEBI:18420"/>
    </ligand>
</feature>
<dbReference type="Pfam" id="PF13361">
    <property type="entry name" value="UvrD_C"/>
    <property type="match status" value="1"/>
</dbReference>
<keyword evidence="1 15" id="KW-0540">Nuclease</keyword>
<feature type="domain" description="UvrD-like helicase C-terminal" evidence="18">
    <location>
        <begin position="523"/>
        <end position="789"/>
    </location>
</feature>
<dbReference type="OrthoDB" id="5905204at2"/>
<dbReference type="CDD" id="cd22352">
    <property type="entry name" value="RecB_C-like"/>
    <property type="match status" value="1"/>
</dbReference>
<dbReference type="GO" id="GO:0043138">
    <property type="term" value="F:3'-5' DNA helicase activity"/>
    <property type="evidence" value="ECO:0007669"/>
    <property type="project" value="UniProtKB-UniRule"/>
</dbReference>
<dbReference type="Proteomes" id="UP000318199">
    <property type="component" value="Unassembled WGS sequence"/>
</dbReference>
<dbReference type="Gene3D" id="1.10.3170.10">
    <property type="entry name" value="Recbcd, chain B, domain 2"/>
    <property type="match status" value="1"/>
</dbReference>
<comment type="function">
    <text evidence="15">A helicase/nuclease that prepares dsDNA breaks (DSB) for recombinational DNA repair. Binds to DSBs and unwinds DNA via a highly rapid and processive ATP-dependent bidirectional helicase activity. Unwinds dsDNA until it encounters a Chi (crossover hotspot instigator) sequence from the 3' direction. Cuts ssDNA a few nucleotides 3' to the Chi site. The properties and activities of the enzyme are changed at Chi. The Chi-altered holoenzyme produces a long 3'-ssDNA overhang and facilitates RecA-binding to the ssDNA for homologous DNA recombination and repair. Holoenzyme degrades any linearized DNA that is unable to undergo homologous recombination. In the holoenzyme this subunit contributes ATPase, 3'-5' helicase, exonuclease activity and loads RecA onto ssDNA.</text>
</comment>
<keyword evidence="7 15" id="KW-0269">Exonuclease</keyword>
<dbReference type="Pfam" id="PF12705">
    <property type="entry name" value="PDDEXK_1"/>
    <property type="match status" value="1"/>
</dbReference>
<keyword evidence="11 15" id="KW-0234">DNA repair</keyword>
<keyword evidence="2 15" id="KW-0479">Metal-binding</keyword>
<keyword evidence="20" id="KW-1185">Reference proteome</keyword>
<comment type="caution">
    <text evidence="19">The sequence shown here is derived from an EMBL/GenBank/DDBJ whole genome shotgun (WGS) entry which is preliminary data.</text>
</comment>
<dbReference type="InterPro" id="IPR000212">
    <property type="entry name" value="DNA_helicase_UvrD/REP"/>
</dbReference>
<evidence type="ECO:0000256" key="10">
    <source>
        <dbReference type="ARBA" id="ARBA00023125"/>
    </source>
</evidence>
<dbReference type="Gene3D" id="3.40.50.300">
    <property type="entry name" value="P-loop containing nucleotide triphosphate hydrolases"/>
    <property type="match status" value="2"/>
</dbReference>
<comment type="similarity">
    <text evidence="15">Belongs to the helicase family. UvrD subfamily.</text>
</comment>
<comment type="domain">
    <text evidence="15">The N-terminal DNA-binding domain is a ssDNA-dependent ATPase and has ATP-dependent 3'-5' helicase function. This domain interacts with RecC.</text>
</comment>
<feature type="binding site" evidence="15">
    <location>
        <position position="1002"/>
    </location>
    <ligand>
        <name>Mg(2+)</name>
        <dbReference type="ChEBI" id="CHEBI:18420"/>
    </ligand>
</feature>
<dbReference type="Gene3D" id="3.90.320.10">
    <property type="match status" value="1"/>
</dbReference>
<dbReference type="NCBIfam" id="TIGR00609">
    <property type="entry name" value="recB"/>
    <property type="match status" value="1"/>
</dbReference>
<dbReference type="PANTHER" id="PTHR11070">
    <property type="entry name" value="UVRD / RECB / PCRA DNA HELICASE FAMILY MEMBER"/>
    <property type="match status" value="1"/>
</dbReference>
<evidence type="ECO:0000256" key="9">
    <source>
        <dbReference type="ARBA" id="ARBA00022842"/>
    </source>
</evidence>
<dbReference type="Gene3D" id="1.10.486.10">
    <property type="entry name" value="PCRA, domain 4"/>
    <property type="match status" value="1"/>
</dbReference>
<dbReference type="GO" id="GO:0009338">
    <property type="term" value="C:exodeoxyribonuclease V complex"/>
    <property type="evidence" value="ECO:0007669"/>
    <property type="project" value="TreeGrafter"/>
</dbReference>
<evidence type="ECO:0000256" key="5">
    <source>
        <dbReference type="ARBA" id="ARBA00022801"/>
    </source>
</evidence>
<evidence type="ECO:0000256" key="6">
    <source>
        <dbReference type="ARBA" id="ARBA00022806"/>
    </source>
</evidence>
<comment type="miscellaneous">
    <text evidence="15">In the RecBCD complex, RecB has a slow 3'-5' helicase, an exonuclease activity and loads RecA onto ssDNA, RecD has a fast 5'-3' helicase activity, while RecC stimulates the ATPase and processivity of the RecB helicase and contributes to recognition of the Chi site.</text>
</comment>
<dbReference type="SUPFAM" id="SSF52980">
    <property type="entry name" value="Restriction endonuclease-like"/>
    <property type="match status" value="1"/>
</dbReference>
<dbReference type="InterPro" id="IPR014016">
    <property type="entry name" value="UvrD-like_ATP-bd"/>
</dbReference>
<comment type="catalytic activity">
    <reaction evidence="15">
        <text>Exonucleolytic cleavage (in the presence of ATP) in either 5'- to 3'- or 3'- to 5'-direction to yield 5'-phosphooligonucleotides.</text>
        <dbReference type="EC" id="3.1.11.5"/>
    </reaction>
</comment>
<dbReference type="Pfam" id="PF00580">
    <property type="entry name" value="UvrD-helicase"/>
    <property type="match status" value="1"/>
</dbReference>
<comment type="domain">
    <text evidence="15">The C-terminal domain has nuclease activity and interacts with RecD. It interacts with RecA, facilitating its loading onto ssDNA.</text>
</comment>
<keyword evidence="4 15" id="KW-0227">DNA damage</keyword>
<dbReference type="InterPro" id="IPR004586">
    <property type="entry name" value="RecB"/>
</dbReference>
<dbReference type="InterPro" id="IPR038726">
    <property type="entry name" value="PDDEXK_AddAB-type"/>
</dbReference>
<proteinExistence type="inferred from homology"/>
<comment type="subunit">
    <text evidence="15">Heterotrimer of RecB, RecC and RecD. All subunits contribute to DNA-binding. Interacts with RecA.</text>
</comment>
<feature type="binding site" evidence="16">
    <location>
        <begin position="20"/>
        <end position="27"/>
    </location>
    <ligand>
        <name>ATP</name>
        <dbReference type="ChEBI" id="CHEBI:30616"/>
    </ligand>
</feature>
<keyword evidence="9 15" id="KW-0460">Magnesium</keyword>
<evidence type="ECO:0000256" key="16">
    <source>
        <dbReference type="PROSITE-ProRule" id="PRU00560"/>
    </source>
</evidence>
<feature type="region of interest" description="Nuclease activity, interacts with RecD and RecA" evidence="15">
    <location>
        <begin position="938"/>
        <end position="1232"/>
    </location>
</feature>
<evidence type="ECO:0000256" key="7">
    <source>
        <dbReference type="ARBA" id="ARBA00022839"/>
    </source>
</evidence>
<dbReference type="InterPro" id="IPR011335">
    <property type="entry name" value="Restrct_endonuc-II-like"/>
</dbReference>
<gene>
    <name evidence="15 19" type="primary">recB</name>
    <name evidence="19" type="ORF">FN976_21850</name>
</gene>
<evidence type="ECO:0000256" key="12">
    <source>
        <dbReference type="ARBA" id="ARBA00023235"/>
    </source>
</evidence>
<dbReference type="AlphaFoldDB" id="A0A562ZK06"/>
<evidence type="ECO:0000256" key="2">
    <source>
        <dbReference type="ARBA" id="ARBA00022723"/>
    </source>
</evidence>